<reference evidence="1 2" key="1">
    <citation type="submission" date="2008-11" db="EMBL/GenBank/DDBJ databases">
        <title>Draft genome sequence of Bacteroides pectinophilus (ATCC 43243).</title>
        <authorList>
            <person name="Sudarsanam P."/>
            <person name="Ley R."/>
            <person name="Guruge J."/>
            <person name="Turnbaugh P.J."/>
            <person name="Mahowald M."/>
            <person name="Liep D."/>
            <person name="Gordon J."/>
        </authorList>
    </citation>
    <scope>NUCLEOTIDE SEQUENCE [LARGE SCALE GENOMIC DNA]</scope>
    <source>
        <strain evidence="1 2">ATCC 43243</strain>
    </source>
</reference>
<dbReference type="AlphaFoldDB" id="B7ANI0"/>
<proteinExistence type="predicted"/>
<organism evidence="1 2">
    <name type="scientific">[Bacteroides] pectinophilus ATCC 43243</name>
    <dbReference type="NCBI Taxonomy" id="483218"/>
    <lineage>
        <taxon>Bacteria</taxon>
        <taxon>Bacillati</taxon>
        <taxon>Bacillota</taxon>
        <taxon>Clostridia</taxon>
        <taxon>Eubacteriales</taxon>
    </lineage>
</organism>
<protein>
    <submittedName>
        <fullName evidence="1">Uncharacterized protein</fullName>
    </submittedName>
</protein>
<sequence>MIVGQIKQGNLGNKLALSCVERQLLYILEANQVNSNILFVESYSSVETILDYFMNEDMKYVEFNIFNRLQYIASEKGIIDIEYVEVRDEDFINKYEYILLGADIEFLKKTYGSSVWSDEHYVLITQKDADTYYYLNDSPYDERIISKEEMHELSTSSAIGITLKRKPIDEKDVLRQFCDKLNSDDSARRYQLKSVNENSLLQLRDALGIIRVMRRRNYYFISEYVDADFMNEYLKGLDSKYIKLEYRRLRKTAIDMDFINEFTSELIKDDIDITNKIKEKIGERIC</sequence>
<dbReference type="EMBL" id="ABVQ01000032">
    <property type="protein sequence ID" value="EEC58715.1"/>
    <property type="molecule type" value="Genomic_DNA"/>
</dbReference>
<dbReference type="HOGENOM" id="CLU_972014_0_0_9"/>
<gene>
    <name evidence="1" type="ORF">BACPEC_00234</name>
</gene>
<accession>B7ANI0</accession>
<evidence type="ECO:0000313" key="1">
    <source>
        <dbReference type="EMBL" id="EEC58715.1"/>
    </source>
</evidence>
<evidence type="ECO:0000313" key="2">
    <source>
        <dbReference type="Proteomes" id="UP000003136"/>
    </source>
</evidence>
<reference evidence="1 2" key="2">
    <citation type="submission" date="2008-11" db="EMBL/GenBank/DDBJ databases">
        <authorList>
            <person name="Fulton L."/>
            <person name="Clifton S."/>
            <person name="Fulton B."/>
            <person name="Xu J."/>
            <person name="Minx P."/>
            <person name="Pepin K.H."/>
            <person name="Johnson M."/>
            <person name="Bhonagiri V."/>
            <person name="Nash W.E."/>
            <person name="Mardis E.R."/>
            <person name="Wilson R.K."/>
        </authorList>
    </citation>
    <scope>NUCLEOTIDE SEQUENCE [LARGE SCALE GENOMIC DNA]</scope>
    <source>
        <strain evidence="1 2">ATCC 43243</strain>
    </source>
</reference>
<keyword evidence="2" id="KW-1185">Reference proteome</keyword>
<name>B7ANI0_9FIRM</name>
<comment type="caution">
    <text evidence="1">The sequence shown here is derived from an EMBL/GenBank/DDBJ whole genome shotgun (WGS) entry which is preliminary data.</text>
</comment>
<dbReference type="STRING" id="483218.BACPEC_00234"/>
<dbReference type="Proteomes" id="UP000003136">
    <property type="component" value="Unassembled WGS sequence"/>
</dbReference>